<evidence type="ECO:0000313" key="2">
    <source>
        <dbReference type="Proteomes" id="UP000784294"/>
    </source>
</evidence>
<keyword evidence="2" id="KW-1185">Reference proteome</keyword>
<sequence>MYSPDKQMRTIVGSSHSRCDEAIEEDVQAFLHMRSRANPHMLLVICCPPPALGVCSSQLHTRLARLGHIPPGRKPSWLWRRIRSGQKKSL</sequence>
<dbReference type="AlphaFoldDB" id="A0A3S5CIZ4"/>
<comment type="caution">
    <text evidence="1">The sequence shown here is derived from an EMBL/GenBank/DDBJ whole genome shotgun (WGS) entry which is preliminary data.</text>
</comment>
<dbReference type="Proteomes" id="UP000784294">
    <property type="component" value="Unassembled WGS sequence"/>
</dbReference>
<evidence type="ECO:0000313" key="1">
    <source>
        <dbReference type="EMBL" id="VEL12051.1"/>
    </source>
</evidence>
<proteinExistence type="predicted"/>
<protein>
    <submittedName>
        <fullName evidence="1">Uncharacterized protein</fullName>
    </submittedName>
</protein>
<organism evidence="1 2">
    <name type="scientific">Protopolystoma xenopodis</name>
    <dbReference type="NCBI Taxonomy" id="117903"/>
    <lineage>
        <taxon>Eukaryota</taxon>
        <taxon>Metazoa</taxon>
        <taxon>Spiralia</taxon>
        <taxon>Lophotrochozoa</taxon>
        <taxon>Platyhelminthes</taxon>
        <taxon>Monogenea</taxon>
        <taxon>Polyopisthocotylea</taxon>
        <taxon>Polystomatidea</taxon>
        <taxon>Polystomatidae</taxon>
        <taxon>Protopolystoma</taxon>
    </lineage>
</organism>
<reference evidence="1" key="1">
    <citation type="submission" date="2018-11" db="EMBL/GenBank/DDBJ databases">
        <authorList>
            <consortium name="Pathogen Informatics"/>
        </authorList>
    </citation>
    <scope>NUCLEOTIDE SEQUENCE</scope>
</reference>
<dbReference type="EMBL" id="CAAALY010013623">
    <property type="protein sequence ID" value="VEL12051.1"/>
    <property type="molecule type" value="Genomic_DNA"/>
</dbReference>
<gene>
    <name evidence="1" type="ORF">PXEA_LOCUS5491</name>
</gene>
<name>A0A3S5CIZ4_9PLAT</name>
<accession>A0A3S5CIZ4</accession>